<dbReference type="RefSeq" id="WP_197162951.1">
    <property type="nucleotide sequence ID" value="NZ_JADZGI010000001.1"/>
</dbReference>
<dbReference type="NCBIfam" id="TIGR03109">
    <property type="entry name" value="exosort_XrtA"/>
    <property type="match status" value="1"/>
</dbReference>
<dbReference type="InterPro" id="IPR026392">
    <property type="entry name" value="Exo/Archaeosortase_dom"/>
</dbReference>
<evidence type="ECO:0000313" key="10">
    <source>
        <dbReference type="EMBL" id="MBH0113018.1"/>
    </source>
</evidence>
<dbReference type="Pfam" id="PF09721">
    <property type="entry name" value="Exosortase_EpsH"/>
    <property type="match status" value="1"/>
</dbReference>
<evidence type="ECO:0000256" key="6">
    <source>
        <dbReference type="ARBA" id="ARBA00022989"/>
    </source>
</evidence>
<gene>
    <name evidence="10" type="primary">xrtA</name>
    <name evidence="10" type="ORF">I5E68_08655</name>
</gene>
<proteinExistence type="predicted"/>
<evidence type="ECO:0000256" key="1">
    <source>
        <dbReference type="ARBA" id="ARBA00004651"/>
    </source>
</evidence>
<feature type="transmembrane region" description="Helical" evidence="8">
    <location>
        <begin position="226"/>
        <end position="246"/>
    </location>
</feature>
<dbReference type="Proteomes" id="UP000617634">
    <property type="component" value="Unassembled WGS sequence"/>
</dbReference>
<evidence type="ECO:0000256" key="3">
    <source>
        <dbReference type="ARBA" id="ARBA00022670"/>
    </source>
</evidence>
<feature type="transmembrane region" description="Helical" evidence="8">
    <location>
        <begin position="56"/>
        <end position="74"/>
    </location>
</feature>
<evidence type="ECO:0000256" key="7">
    <source>
        <dbReference type="ARBA" id="ARBA00023136"/>
    </source>
</evidence>
<feature type="transmembrane region" description="Helical" evidence="8">
    <location>
        <begin position="266"/>
        <end position="287"/>
    </location>
</feature>
<evidence type="ECO:0000256" key="8">
    <source>
        <dbReference type="SAM" id="Phobius"/>
    </source>
</evidence>
<keyword evidence="5 10" id="KW-0378">Hydrolase</keyword>
<dbReference type="EC" id="3.4.22.-" evidence="10"/>
<keyword evidence="4 8" id="KW-0812">Transmembrane</keyword>
<feature type="transmembrane region" description="Helical" evidence="8">
    <location>
        <begin position="321"/>
        <end position="341"/>
    </location>
</feature>
<keyword evidence="2" id="KW-1003">Cell membrane</keyword>
<feature type="transmembrane region" description="Helical" evidence="8">
    <location>
        <begin position="125"/>
        <end position="149"/>
    </location>
</feature>
<evidence type="ECO:0000313" key="11">
    <source>
        <dbReference type="Proteomes" id="UP000617634"/>
    </source>
</evidence>
<evidence type="ECO:0000256" key="2">
    <source>
        <dbReference type="ARBA" id="ARBA00022475"/>
    </source>
</evidence>
<dbReference type="InterPro" id="IPR013426">
    <property type="entry name" value="EpsH-like"/>
</dbReference>
<keyword evidence="11" id="KW-1185">Reference proteome</keyword>
<dbReference type="GO" id="GO:0006508">
    <property type="term" value="P:proteolysis"/>
    <property type="evidence" value="ECO:0007669"/>
    <property type="project" value="UniProtKB-KW"/>
</dbReference>
<keyword evidence="6 8" id="KW-1133">Transmembrane helix</keyword>
<organism evidence="10 11">
    <name type="scientific">Novosphingobium aureum</name>
    <dbReference type="NCBI Taxonomy" id="2792964"/>
    <lineage>
        <taxon>Bacteria</taxon>
        <taxon>Pseudomonadati</taxon>
        <taxon>Pseudomonadota</taxon>
        <taxon>Alphaproteobacteria</taxon>
        <taxon>Sphingomonadales</taxon>
        <taxon>Sphingomonadaceae</taxon>
        <taxon>Novosphingobium</taxon>
    </lineage>
</organism>
<comment type="subcellular location">
    <subcellularLocation>
        <location evidence="1">Cell membrane</location>
        <topology evidence="1">Multi-pass membrane protein</topology>
    </subcellularLocation>
</comment>
<dbReference type="EMBL" id="JADZGI010000001">
    <property type="protein sequence ID" value="MBH0113018.1"/>
    <property type="molecule type" value="Genomic_DNA"/>
</dbReference>
<evidence type="ECO:0000259" key="9">
    <source>
        <dbReference type="Pfam" id="PF11984"/>
    </source>
</evidence>
<protein>
    <submittedName>
        <fullName evidence="10">Exosortase A</fullName>
        <ecNumber evidence="10">3.4.22.-</ecNumber>
    </submittedName>
</protein>
<feature type="transmembrane region" description="Helical" evidence="8">
    <location>
        <begin position="94"/>
        <end position="113"/>
    </location>
</feature>
<sequence length="525" mass="56854">MQPERIVAYEEPRASGVGGIPAHWRFPLLALVAGWLALFIVFASDWAAMARQWWDISTYNHMLLIPPVECWLLWNRRHELARIEPRAWWAGLPLFAAAGLVWLLGGVSGFDLLRQAGVVGMLAMLVPLLLGPRVTAGVLFPLFYLAFLIPFGEELVKPLQMVTAKIAIALTHLSGVPAEIDGVFIDTPAGLFKVAEACSGVKFLIAMIGFGVLAANVCFLSWRRRAALLAACLVVPIVANGIRAWATIYAAQFFGVAVAAGFDHIVYGWVFFALVLFAVLGVAWKFFDRPVDAPMISLDALHSSRLLASLERGAASSRGRLAAVVGAVFALIAALQLWLALADALEAPLPEHVALPQVPGWSRVASAAQVPWQPRAGGADHRLQARYVDGQGHKVDVVFALYARQGEGYEAGGFGQGALVPDSAWSWHSALPAFEKGRGERLLANDRSERVAMTWYRHGDLLSGSNLRLKLAVIASRMRLKAQPTAMLILSAPEGAGEDAIATLDAFHQSTGPLERWMDARAAGR</sequence>
<dbReference type="InterPro" id="IPR019127">
    <property type="entry name" value="Exosortase"/>
</dbReference>
<dbReference type="NCBIfam" id="TIGR02914">
    <property type="entry name" value="EpsI_fam"/>
    <property type="match status" value="1"/>
</dbReference>
<comment type="caution">
    <text evidence="10">The sequence shown here is derived from an EMBL/GenBank/DDBJ whole genome shotgun (WGS) entry which is preliminary data.</text>
</comment>
<dbReference type="Pfam" id="PF11984">
    <property type="entry name" value="DUF3485"/>
    <property type="match status" value="1"/>
</dbReference>
<dbReference type="InterPro" id="IPR014263">
    <property type="entry name" value="Methanolan_biosynth_EpsI"/>
</dbReference>
<keyword evidence="3" id="KW-0645">Protease</keyword>
<evidence type="ECO:0000256" key="4">
    <source>
        <dbReference type="ARBA" id="ARBA00022692"/>
    </source>
</evidence>
<evidence type="ECO:0000256" key="5">
    <source>
        <dbReference type="ARBA" id="ARBA00022801"/>
    </source>
</evidence>
<name>A0A931MKP0_9SPHN</name>
<reference evidence="10" key="1">
    <citation type="submission" date="2020-11" db="EMBL/GenBank/DDBJ databases">
        <title>Novosphingobium aureum sp. nov., a marine bacterium isolated from sediment of a salt flat.</title>
        <authorList>
            <person name="Yoo Y."/>
            <person name="Kim J.-J."/>
        </authorList>
    </citation>
    <scope>NUCLEOTIDE SEQUENCE</scope>
    <source>
        <strain evidence="10">YJ-S2-02</strain>
    </source>
</reference>
<dbReference type="NCBIfam" id="TIGR04178">
    <property type="entry name" value="exo_archaeo"/>
    <property type="match status" value="1"/>
</dbReference>
<dbReference type="NCBIfam" id="TIGR02602">
    <property type="entry name" value="8TM_EpsH"/>
    <property type="match status" value="1"/>
</dbReference>
<keyword evidence="7 8" id="KW-0472">Membrane</keyword>
<accession>A0A931MKP0</accession>
<dbReference type="AlphaFoldDB" id="A0A931MKP0"/>
<feature type="transmembrane region" description="Helical" evidence="8">
    <location>
        <begin position="201"/>
        <end position="219"/>
    </location>
</feature>
<dbReference type="GO" id="GO:0005886">
    <property type="term" value="C:plasma membrane"/>
    <property type="evidence" value="ECO:0007669"/>
    <property type="project" value="UniProtKB-SubCell"/>
</dbReference>
<feature type="transmembrane region" description="Helical" evidence="8">
    <location>
        <begin position="24"/>
        <end position="44"/>
    </location>
</feature>
<dbReference type="InterPro" id="IPR017540">
    <property type="entry name" value="Exosortase-1"/>
</dbReference>
<dbReference type="GO" id="GO:0008233">
    <property type="term" value="F:peptidase activity"/>
    <property type="evidence" value="ECO:0007669"/>
    <property type="project" value="UniProtKB-KW"/>
</dbReference>
<feature type="domain" description="Methanolan biosynthesis EpsI" evidence="9">
    <location>
        <begin position="330"/>
        <end position="513"/>
    </location>
</feature>